<feature type="region of interest" description="Disordered" evidence="1">
    <location>
        <begin position="1"/>
        <end position="24"/>
    </location>
</feature>
<gene>
    <name evidence="2" type="ORF">E4U60_003312</name>
</gene>
<comment type="caution">
    <text evidence="2">The sequence shown here is derived from an EMBL/GenBank/DDBJ whole genome shotgun (WGS) entry which is preliminary data.</text>
</comment>
<protein>
    <recommendedName>
        <fullName evidence="4">Adhesin domain-containing protein</fullName>
    </recommendedName>
</protein>
<dbReference type="OrthoDB" id="3539644at2759"/>
<dbReference type="AlphaFoldDB" id="A0A9P7MA85"/>
<dbReference type="EMBL" id="SRPO01000268">
    <property type="protein sequence ID" value="KAG5935163.1"/>
    <property type="molecule type" value="Genomic_DNA"/>
</dbReference>
<evidence type="ECO:0008006" key="4">
    <source>
        <dbReference type="Google" id="ProtNLM"/>
    </source>
</evidence>
<dbReference type="Proteomes" id="UP000706124">
    <property type="component" value="Unassembled WGS sequence"/>
</dbReference>
<evidence type="ECO:0000256" key="1">
    <source>
        <dbReference type="SAM" id="MobiDB-lite"/>
    </source>
</evidence>
<sequence length="436" mass="47038">MGDEHYIGFDGNPPGPGLRSPRSMSKLNVPDIIFDSEHTLSIEQRLTSDGRQGGRTVQVSGRLEIRSSGEYFSNTGHIEIECSSEDATLTAATSVKKSDRQDILISTPSAVDWWERRGPEPCVTIHVIVYVPIGGNIKDLALTVDSLNVSIDEGLNLNAAESMMITATSGNVSAPSLKSNARGHIPHSLKSRRIIVQTVSGNVEGWLPLHHLLNVKSVSGNLSIDVGLESSYPNSDTCAKLIVQSVSGKVVVREPYVFYTQFNRHWKMSECKNQPPSRDYIVAVTTASGDIDAQVAVTSSASIRSASGNLRLDVAVVRLTPGGSRGGSLETDIRSGTTEVFVVKSQHDVSGLQSRHSSMSGRIRVGYPEDWNGEFDATTVCGTILVNGQNMKIMRSSHGVPKKLEGVRGEGPTYTSAVRMNSTAGDVVFRLLPPRP</sequence>
<accession>A0A9P7MA85</accession>
<name>A0A9P7MA85_9HYPO</name>
<evidence type="ECO:0000313" key="3">
    <source>
        <dbReference type="Proteomes" id="UP000706124"/>
    </source>
</evidence>
<proteinExistence type="predicted"/>
<evidence type="ECO:0000313" key="2">
    <source>
        <dbReference type="EMBL" id="KAG5935163.1"/>
    </source>
</evidence>
<reference evidence="2 3" key="1">
    <citation type="journal article" date="2020" name="bioRxiv">
        <title>Whole genome comparisons of ergot fungi reveals the divergence and evolution of species within the genus Claviceps are the result of varying mechanisms driving genome evolution and host range expansion.</title>
        <authorList>
            <person name="Wyka S.A."/>
            <person name="Mondo S.J."/>
            <person name="Liu M."/>
            <person name="Dettman J."/>
            <person name="Nalam V."/>
            <person name="Broders K.D."/>
        </authorList>
    </citation>
    <scope>NUCLEOTIDE SEQUENCE [LARGE SCALE GENOMIC DNA]</scope>
    <source>
        <strain evidence="2 3">CCC 1485</strain>
    </source>
</reference>
<organism evidence="2 3">
    <name type="scientific">Claviceps pazoutovae</name>
    <dbReference type="NCBI Taxonomy" id="1649127"/>
    <lineage>
        <taxon>Eukaryota</taxon>
        <taxon>Fungi</taxon>
        <taxon>Dikarya</taxon>
        <taxon>Ascomycota</taxon>
        <taxon>Pezizomycotina</taxon>
        <taxon>Sordariomycetes</taxon>
        <taxon>Hypocreomycetidae</taxon>
        <taxon>Hypocreales</taxon>
        <taxon>Clavicipitaceae</taxon>
        <taxon>Claviceps</taxon>
    </lineage>
</organism>
<keyword evidence="3" id="KW-1185">Reference proteome</keyword>